<dbReference type="STRING" id="1798371.A2W14_04815"/>
<accession>A0A1F5YUR3</accession>
<keyword evidence="1" id="KW-0472">Membrane</keyword>
<comment type="caution">
    <text evidence="2">The sequence shown here is derived from an EMBL/GenBank/DDBJ whole genome shotgun (WGS) entry which is preliminary data.</text>
</comment>
<dbReference type="Proteomes" id="UP000176665">
    <property type="component" value="Unassembled WGS sequence"/>
</dbReference>
<evidence type="ECO:0000313" key="2">
    <source>
        <dbReference type="EMBL" id="OGG03836.1"/>
    </source>
</evidence>
<evidence type="ECO:0000313" key="3">
    <source>
        <dbReference type="Proteomes" id="UP000176665"/>
    </source>
</evidence>
<feature type="transmembrane region" description="Helical" evidence="1">
    <location>
        <begin position="20"/>
        <end position="41"/>
    </location>
</feature>
<evidence type="ECO:0008006" key="4">
    <source>
        <dbReference type="Google" id="ProtNLM"/>
    </source>
</evidence>
<dbReference type="PANTHER" id="PTHR37833:SF1">
    <property type="entry name" value="SIGNAL PEPTIDE PROTEIN"/>
    <property type="match status" value="1"/>
</dbReference>
<dbReference type="Gene3D" id="2.60.40.10">
    <property type="entry name" value="Immunoglobulins"/>
    <property type="match status" value="1"/>
</dbReference>
<dbReference type="InterPro" id="IPR013783">
    <property type="entry name" value="Ig-like_fold"/>
</dbReference>
<evidence type="ECO:0000256" key="1">
    <source>
        <dbReference type="SAM" id="Phobius"/>
    </source>
</evidence>
<name>A0A1F5YUR3_9BACT</name>
<keyword evidence="1" id="KW-0812">Transmembrane</keyword>
<dbReference type="EMBL" id="MFJA01000012">
    <property type="protein sequence ID" value="OGG03836.1"/>
    <property type="molecule type" value="Genomic_DNA"/>
</dbReference>
<sequence length="183" mass="20139">MKYPYYQEATSKTFFSTDKIIFFIIGGLTVLALILIGFFSVQEQKQKKVANVATYVATDQEKPKAVTTGFFSDLGKMKVNEEKGAKFTIENSGSKPLQVFNITSSCGCTVGKVTIGGKTSPEFSMDSKSNWTGEIQPGQNAAVEVIYRPFVMPVKGEVTRDVYVSTNDPENKLLTFTVKADVQ</sequence>
<dbReference type="AlphaFoldDB" id="A0A1F5YUR3"/>
<protein>
    <recommendedName>
        <fullName evidence="4">DUF1573 domain-containing protein</fullName>
    </recommendedName>
</protein>
<organism evidence="2 3">
    <name type="scientific">Candidatus Gottesmanbacteria bacterium RBG_16_37_8</name>
    <dbReference type="NCBI Taxonomy" id="1798371"/>
    <lineage>
        <taxon>Bacteria</taxon>
        <taxon>Candidatus Gottesmaniibacteriota</taxon>
    </lineage>
</organism>
<dbReference type="Pfam" id="PF07610">
    <property type="entry name" value="DUF1573"/>
    <property type="match status" value="1"/>
</dbReference>
<dbReference type="PANTHER" id="PTHR37833">
    <property type="entry name" value="LIPOPROTEIN-RELATED"/>
    <property type="match status" value="1"/>
</dbReference>
<proteinExistence type="predicted"/>
<dbReference type="GO" id="GO:0005737">
    <property type="term" value="C:cytoplasm"/>
    <property type="evidence" value="ECO:0007669"/>
    <property type="project" value="UniProtKB-SubCell"/>
</dbReference>
<reference evidence="2 3" key="1">
    <citation type="journal article" date="2016" name="Nat. Commun.">
        <title>Thousands of microbial genomes shed light on interconnected biogeochemical processes in an aquifer system.</title>
        <authorList>
            <person name="Anantharaman K."/>
            <person name="Brown C.T."/>
            <person name="Hug L.A."/>
            <person name="Sharon I."/>
            <person name="Castelle C.J."/>
            <person name="Probst A.J."/>
            <person name="Thomas B.C."/>
            <person name="Singh A."/>
            <person name="Wilkins M.J."/>
            <person name="Karaoz U."/>
            <person name="Brodie E.L."/>
            <person name="Williams K.H."/>
            <person name="Hubbard S.S."/>
            <person name="Banfield J.F."/>
        </authorList>
    </citation>
    <scope>NUCLEOTIDE SEQUENCE [LARGE SCALE GENOMIC DNA]</scope>
</reference>
<gene>
    <name evidence="2" type="ORF">A2W14_04815</name>
</gene>
<keyword evidence="1" id="KW-1133">Transmembrane helix</keyword>
<dbReference type="InterPro" id="IPR011467">
    <property type="entry name" value="DUF1573"/>
</dbReference>